<dbReference type="Proteomes" id="UP000319663">
    <property type="component" value="Unassembled WGS sequence"/>
</dbReference>
<evidence type="ECO:0000256" key="1">
    <source>
        <dbReference type="SAM" id="MobiDB-lite"/>
    </source>
</evidence>
<evidence type="ECO:0000313" key="3">
    <source>
        <dbReference type="Proteomes" id="UP000319663"/>
    </source>
</evidence>
<accession>A0A507QQ97</accession>
<protein>
    <submittedName>
        <fullName evidence="2">Uncharacterized protein</fullName>
    </submittedName>
</protein>
<proteinExistence type="predicted"/>
<feature type="region of interest" description="Disordered" evidence="1">
    <location>
        <begin position="36"/>
        <end position="61"/>
    </location>
</feature>
<reference evidence="2 3" key="1">
    <citation type="submission" date="2019-06" db="EMBL/GenBank/DDBJ databases">
        <title>Wine fermentation using esterase from Monascus purpureus.</title>
        <authorList>
            <person name="Geng C."/>
            <person name="Zhang Y."/>
        </authorList>
    </citation>
    <scope>NUCLEOTIDE SEQUENCE [LARGE SCALE GENOMIC DNA]</scope>
    <source>
        <strain evidence="2">HQ1</strain>
    </source>
</reference>
<feature type="compositionally biased region" description="Basic and acidic residues" evidence="1">
    <location>
        <begin position="38"/>
        <end position="49"/>
    </location>
</feature>
<feature type="region of interest" description="Disordered" evidence="1">
    <location>
        <begin position="1"/>
        <end position="24"/>
    </location>
</feature>
<dbReference type="EMBL" id="VIFY01000162">
    <property type="protein sequence ID" value="TQB69282.1"/>
    <property type="molecule type" value="Genomic_DNA"/>
</dbReference>
<sequence>MSSQPRVHRSAAARPSDSEKEVSAWPAQLYDRYYSEPNKTDTKQMKDSEYPYEYGVQEPRSESSRSDVWNALEVHNAQRADSRLTCKKRPCRLVGPCGNWKPAALLIIDMCVAVNLRSTANQS</sequence>
<comment type="caution">
    <text evidence="2">The sequence shown here is derived from an EMBL/GenBank/DDBJ whole genome shotgun (WGS) entry which is preliminary data.</text>
</comment>
<organism evidence="2 3">
    <name type="scientific">Monascus purpureus</name>
    <name type="common">Red mold</name>
    <name type="synonym">Monascus anka</name>
    <dbReference type="NCBI Taxonomy" id="5098"/>
    <lineage>
        <taxon>Eukaryota</taxon>
        <taxon>Fungi</taxon>
        <taxon>Dikarya</taxon>
        <taxon>Ascomycota</taxon>
        <taxon>Pezizomycotina</taxon>
        <taxon>Eurotiomycetes</taxon>
        <taxon>Eurotiomycetidae</taxon>
        <taxon>Eurotiales</taxon>
        <taxon>Aspergillaceae</taxon>
        <taxon>Monascus</taxon>
    </lineage>
</organism>
<dbReference type="AlphaFoldDB" id="A0A507QQ97"/>
<name>A0A507QQ97_MONPU</name>
<gene>
    <name evidence="2" type="ORF">MPDQ_002114</name>
</gene>
<feature type="compositionally biased region" description="Basic residues" evidence="1">
    <location>
        <begin position="1"/>
        <end position="11"/>
    </location>
</feature>
<evidence type="ECO:0000313" key="2">
    <source>
        <dbReference type="EMBL" id="TQB69282.1"/>
    </source>
</evidence>
<keyword evidence="3" id="KW-1185">Reference proteome</keyword>